<dbReference type="EMBL" id="VSSQ01008846">
    <property type="protein sequence ID" value="MPM40010.1"/>
    <property type="molecule type" value="Genomic_DNA"/>
</dbReference>
<reference evidence="2" key="1">
    <citation type="submission" date="2019-08" db="EMBL/GenBank/DDBJ databases">
        <authorList>
            <person name="Kucharzyk K."/>
            <person name="Murdoch R.W."/>
            <person name="Higgins S."/>
            <person name="Loffler F."/>
        </authorList>
    </citation>
    <scope>NUCLEOTIDE SEQUENCE</scope>
</reference>
<evidence type="ECO:0000313" key="2">
    <source>
        <dbReference type="EMBL" id="MPM40010.1"/>
    </source>
</evidence>
<gene>
    <name evidence="2" type="ORF">SDC9_86648</name>
</gene>
<sequence>MLLLEGGLLIIGNRLIDESKQRNDQSHHQEGIIHTQTFLSHGKRHRQQDDPDCSCLEKPEGTEPHERIALVVEAMVNLGGKDAAEQVRAQTHCP</sequence>
<name>A0A644ZGN4_9ZZZZ</name>
<feature type="region of interest" description="Disordered" evidence="1">
    <location>
        <begin position="37"/>
        <end position="62"/>
    </location>
</feature>
<organism evidence="2">
    <name type="scientific">bioreactor metagenome</name>
    <dbReference type="NCBI Taxonomy" id="1076179"/>
    <lineage>
        <taxon>unclassified sequences</taxon>
        <taxon>metagenomes</taxon>
        <taxon>ecological metagenomes</taxon>
    </lineage>
</organism>
<protein>
    <submittedName>
        <fullName evidence="2">Uncharacterized protein</fullName>
    </submittedName>
</protein>
<accession>A0A644ZGN4</accession>
<evidence type="ECO:0000256" key="1">
    <source>
        <dbReference type="SAM" id="MobiDB-lite"/>
    </source>
</evidence>
<comment type="caution">
    <text evidence="2">The sequence shown here is derived from an EMBL/GenBank/DDBJ whole genome shotgun (WGS) entry which is preliminary data.</text>
</comment>
<dbReference type="AlphaFoldDB" id="A0A644ZGN4"/>
<proteinExistence type="predicted"/>